<protein>
    <submittedName>
        <fullName evidence="4">Heparinase II/III family protein</fullName>
    </submittedName>
</protein>
<evidence type="ECO:0000256" key="1">
    <source>
        <dbReference type="ARBA" id="ARBA00004196"/>
    </source>
</evidence>
<feature type="chain" id="PRO_5046671589" evidence="2">
    <location>
        <begin position="22"/>
        <end position="648"/>
    </location>
</feature>
<dbReference type="InterPro" id="IPR012480">
    <property type="entry name" value="Hepar_II_III_C"/>
</dbReference>
<dbReference type="Gene3D" id="1.50.10.100">
    <property type="entry name" value="Chondroitin AC/alginate lyase"/>
    <property type="match status" value="1"/>
</dbReference>
<keyword evidence="5" id="KW-1185">Reference proteome</keyword>
<evidence type="ECO:0000256" key="2">
    <source>
        <dbReference type="SAM" id="SignalP"/>
    </source>
</evidence>
<name>A0ABV2TE90_9BACT</name>
<dbReference type="EMBL" id="JBEXAC010000003">
    <property type="protein sequence ID" value="MET7001339.1"/>
    <property type="molecule type" value="Genomic_DNA"/>
</dbReference>
<reference evidence="4 5" key="1">
    <citation type="submission" date="2024-06" db="EMBL/GenBank/DDBJ databases">
        <title>Chitinophaga defluvii sp. nov., isolated from municipal sewage.</title>
        <authorList>
            <person name="Zhang L."/>
        </authorList>
    </citation>
    <scope>NUCLEOTIDE SEQUENCE [LARGE SCALE GENOMIC DNA]</scope>
    <source>
        <strain evidence="4 5">H8</strain>
    </source>
</reference>
<evidence type="ECO:0000313" key="4">
    <source>
        <dbReference type="EMBL" id="MET7001339.1"/>
    </source>
</evidence>
<dbReference type="SUPFAM" id="SSF48230">
    <property type="entry name" value="Chondroitin AC/alginate lyase"/>
    <property type="match status" value="1"/>
</dbReference>
<accession>A0ABV2TE90</accession>
<comment type="caution">
    <text evidence="4">The sequence shown here is derived from an EMBL/GenBank/DDBJ whole genome shotgun (WGS) entry which is preliminary data.</text>
</comment>
<feature type="signal peptide" evidence="2">
    <location>
        <begin position="1"/>
        <end position="21"/>
    </location>
</feature>
<comment type="subcellular location">
    <subcellularLocation>
        <location evidence="1">Cell envelope</location>
    </subcellularLocation>
</comment>
<dbReference type="RefSeq" id="WP_354663909.1">
    <property type="nucleotide sequence ID" value="NZ_JBEXAC010000003.1"/>
</dbReference>
<organism evidence="4 5">
    <name type="scientific">Chitinophaga defluvii</name>
    <dbReference type="NCBI Taxonomy" id="3163343"/>
    <lineage>
        <taxon>Bacteria</taxon>
        <taxon>Pseudomonadati</taxon>
        <taxon>Bacteroidota</taxon>
        <taxon>Chitinophagia</taxon>
        <taxon>Chitinophagales</taxon>
        <taxon>Chitinophagaceae</taxon>
        <taxon>Chitinophaga</taxon>
    </lineage>
</organism>
<feature type="domain" description="Heparinase II/III-like C-terminal" evidence="3">
    <location>
        <begin position="433"/>
        <end position="557"/>
    </location>
</feature>
<gene>
    <name evidence="4" type="ORF">ABR189_28405</name>
</gene>
<dbReference type="Proteomes" id="UP001549749">
    <property type="component" value="Unassembled WGS sequence"/>
</dbReference>
<sequence>MRKYLILIAILLTCTTFTLRAQEQRNLLAGTFTAAQLKADLLPDTKWVDFPAYDNREAWDKLLPAYKAALISYGESALPYKWQLVPATAYLDYVRTGNRTSMQNIYNANVAHLKGLVLAELAEGKGRFTDQIINGVWAFCEMTTWSLSAHLSAQKKGLGIPDINDPIIDLEVGNTGALLAWVHYFFHDAFDKVNPLIAARIRYEINRQVLTPYYQRDDFWWMAFRNDKFVNNWNVWVNYNVLNCILLIETDPEKRVAGVYKTMRSVDKFINYYKADGGCEEGPAYWESAGGMLYGYLALLFQGTGGKVNKFDHDLVKNIGRYIYRAYINDRYYINFADAAAQLSQPAGLIYTYGKAIGDDQMKGFGSFLAHQQHWDTRVPQETLQATVENLWLAGEIMDYPPAAPLLGDCWLSGTQILAARDKAGTANGFYFAAKGGHNNESHNHNDVGTFMLYYDGKPVFIDIGSEVYTRQTFGPERYTIWTMRSVYHNLPFINGIEQHVGAQFAARNPVYKATPSTVSFSLDLAKAYPDSAGINTWYRAYLLKRGQSFTITDEYNLVENNGKTAVHFMSSCRPHILQPGILRLSGEGFELNMLYPASSAAPVIEDILIKDERLLQSWPPHVYRIIFPLTSQQLKGKMWWKIQSATK</sequence>
<dbReference type="Gene3D" id="2.70.98.70">
    <property type="match status" value="1"/>
</dbReference>
<dbReference type="InterPro" id="IPR008929">
    <property type="entry name" value="Chondroitin_lyas"/>
</dbReference>
<evidence type="ECO:0000313" key="5">
    <source>
        <dbReference type="Proteomes" id="UP001549749"/>
    </source>
</evidence>
<proteinExistence type="predicted"/>
<evidence type="ECO:0000259" key="3">
    <source>
        <dbReference type="Pfam" id="PF07940"/>
    </source>
</evidence>
<dbReference type="Pfam" id="PF07940">
    <property type="entry name" value="Hepar_II_III_C"/>
    <property type="match status" value="1"/>
</dbReference>
<keyword evidence="2" id="KW-0732">Signal</keyword>